<gene>
    <name evidence="2" type="ORF">PFICI_04089</name>
</gene>
<evidence type="ECO:0000313" key="2">
    <source>
        <dbReference type="EMBL" id="ETS86064.1"/>
    </source>
</evidence>
<feature type="region of interest" description="Disordered" evidence="1">
    <location>
        <begin position="29"/>
        <end position="57"/>
    </location>
</feature>
<dbReference type="HOGENOM" id="CLU_2097662_0_0_1"/>
<evidence type="ECO:0000313" key="3">
    <source>
        <dbReference type="Proteomes" id="UP000030651"/>
    </source>
</evidence>
<dbReference type="OrthoDB" id="4713066at2759"/>
<proteinExistence type="predicted"/>
<name>W3XJ60_PESFW</name>
<accession>W3XJ60</accession>
<reference evidence="3" key="1">
    <citation type="journal article" date="2015" name="BMC Genomics">
        <title>Genomic and transcriptomic analysis of the endophytic fungus Pestalotiopsis fici reveals its lifestyle and high potential for synthesis of natural products.</title>
        <authorList>
            <person name="Wang X."/>
            <person name="Zhang X."/>
            <person name="Liu L."/>
            <person name="Xiang M."/>
            <person name="Wang W."/>
            <person name="Sun X."/>
            <person name="Che Y."/>
            <person name="Guo L."/>
            <person name="Liu G."/>
            <person name="Guo L."/>
            <person name="Wang C."/>
            <person name="Yin W.B."/>
            <person name="Stadler M."/>
            <person name="Zhang X."/>
            <person name="Liu X."/>
        </authorList>
    </citation>
    <scope>NUCLEOTIDE SEQUENCE [LARGE SCALE GENOMIC DNA]</scope>
    <source>
        <strain evidence="3">W106-1 / CGMCC3.15140</strain>
    </source>
</reference>
<evidence type="ECO:0000256" key="1">
    <source>
        <dbReference type="SAM" id="MobiDB-lite"/>
    </source>
</evidence>
<keyword evidence="3" id="KW-1185">Reference proteome</keyword>
<dbReference type="KEGG" id="pfy:PFICI_04089"/>
<dbReference type="Proteomes" id="UP000030651">
    <property type="component" value="Unassembled WGS sequence"/>
</dbReference>
<dbReference type="InParanoid" id="W3XJ60"/>
<organism evidence="2 3">
    <name type="scientific">Pestalotiopsis fici (strain W106-1 / CGMCC3.15140)</name>
    <dbReference type="NCBI Taxonomy" id="1229662"/>
    <lineage>
        <taxon>Eukaryota</taxon>
        <taxon>Fungi</taxon>
        <taxon>Dikarya</taxon>
        <taxon>Ascomycota</taxon>
        <taxon>Pezizomycotina</taxon>
        <taxon>Sordariomycetes</taxon>
        <taxon>Xylariomycetidae</taxon>
        <taxon>Amphisphaeriales</taxon>
        <taxon>Sporocadaceae</taxon>
        <taxon>Pestalotiopsis</taxon>
    </lineage>
</organism>
<dbReference type="AlphaFoldDB" id="W3XJ60"/>
<sequence length="116" mass="12727">MSTTRLSEAPAATPPYALEYGRDEEPWKCNGHYQPGSGPAPSCSQHHHHYHESQQKTANVVPVPLLGRFAALAECPGCRSVGPTSVQYRPGKGTQYVLHGRRDSFIVPSHFQRTGC</sequence>
<dbReference type="GeneID" id="19269102"/>
<protein>
    <submittedName>
        <fullName evidence="2">Uncharacterized protein</fullName>
    </submittedName>
</protein>
<dbReference type="RefSeq" id="XP_007830861.1">
    <property type="nucleotide sequence ID" value="XM_007832670.1"/>
</dbReference>
<dbReference type="EMBL" id="KI912110">
    <property type="protein sequence ID" value="ETS86064.1"/>
    <property type="molecule type" value="Genomic_DNA"/>
</dbReference>